<keyword evidence="2" id="KW-1185">Reference proteome</keyword>
<feature type="non-terminal residue" evidence="1">
    <location>
        <position position="268"/>
    </location>
</feature>
<proteinExistence type="predicted"/>
<dbReference type="Proteomes" id="UP000792457">
    <property type="component" value="Unassembled WGS sequence"/>
</dbReference>
<dbReference type="PANTHER" id="PTHR45913:SF5">
    <property type="entry name" value="GENERAL TRANSCRIPTION FACTOR II-I REPEAT DOMAIN-CONTAINING PROTEIN 2A-LIKE PROTEIN"/>
    <property type="match status" value="1"/>
</dbReference>
<dbReference type="AlphaFoldDB" id="A0A8K0P833"/>
<protein>
    <submittedName>
        <fullName evidence="1">Uncharacterized protein</fullName>
    </submittedName>
</protein>
<evidence type="ECO:0000313" key="1">
    <source>
        <dbReference type="EMBL" id="KAG8239555.1"/>
    </source>
</evidence>
<comment type="caution">
    <text evidence="1">The sequence shown here is derived from an EMBL/GenBank/DDBJ whole genome shotgun (WGS) entry which is preliminary data.</text>
</comment>
<sequence length="268" mass="31751">MFLRHMWQKLACCLKSYWPLPQSTCHDGKSQRLCRLVQERRVFSKLHVLSLHHSSRNVVCKDKSWMLSRQLLILFMWLLCNTDFSKHYWKTPKIKKSDGSADVKFYPGFYLIESINEFMQLNLEKFMTLHGYWIWLSLPILLNILNLDLQDKDKELAQMMGSVKAFKAKLTLWMSQMRSKSLVHFLNMKKMMNYGNFEPSRFTGHLKTLLNQFEKRFQDYSCLEPVVSFFVNPFNIHHKTTETATAIARIIASEVENLELEIVDQKNV</sequence>
<organism evidence="1 2">
    <name type="scientific">Ladona fulva</name>
    <name type="common">Scarce chaser dragonfly</name>
    <name type="synonym">Libellula fulva</name>
    <dbReference type="NCBI Taxonomy" id="123851"/>
    <lineage>
        <taxon>Eukaryota</taxon>
        <taxon>Metazoa</taxon>
        <taxon>Ecdysozoa</taxon>
        <taxon>Arthropoda</taxon>
        <taxon>Hexapoda</taxon>
        <taxon>Insecta</taxon>
        <taxon>Pterygota</taxon>
        <taxon>Palaeoptera</taxon>
        <taxon>Odonata</taxon>
        <taxon>Epiprocta</taxon>
        <taxon>Anisoptera</taxon>
        <taxon>Libelluloidea</taxon>
        <taxon>Libellulidae</taxon>
        <taxon>Ladona</taxon>
    </lineage>
</organism>
<dbReference type="PANTHER" id="PTHR45913">
    <property type="entry name" value="EPM2A-INTERACTING PROTEIN 1"/>
    <property type="match status" value="1"/>
</dbReference>
<accession>A0A8K0P833</accession>
<evidence type="ECO:0000313" key="2">
    <source>
        <dbReference type="Proteomes" id="UP000792457"/>
    </source>
</evidence>
<reference evidence="1" key="2">
    <citation type="submission" date="2017-10" db="EMBL/GenBank/DDBJ databases">
        <title>Ladona fulva Genome sequencing and assembly.</title>
        <authorList>
            <person name="Murali S."/>
            <person name="Richards S."/>
            <person name="Bandaranaike D."/>
            <person name="Bellair M."/>
            <person name="Blankenburg K."/>
            <person name="Chao H."/>
            <person name="Dinh H."/>
            <person name="Doddapaneni H."/>
            <person name="Dugan-Rocha S."/>
            <person name="Elkadiri S."/>
            <person name="Gnanaolivu R."/>
            <person name="Hernandez B."/>
            <person name="Skinner E."/>
            <person name="Javaid M."/>
            <person name="Lee S."/>
            <person name="Li M."/>
            <person name="Ming W."/>
            <person name="Munidasa M."/>
            <person name="Muniz J."/>
            <person name="Nguyen L."/>
            <person name="Hughes D."/>
            <person name="Osuji N."/>
            <person name="Pu L.-L."/>
            <person name="Puazo M."/>
            <person name="Qu C."/>
            <person name="Quiroz J."/>
            <person name="Raj R."/>
            <person name="Weissenberger G."/>
            <person name="Xin Y."/>
            <person name="Zou X."/>
            <person name="Han Y."/>
            <person name="Worley K."/>
            <person name="Muzny D."/>
            <person name="Gibbs R."/>
        </authorList>
    </citation>
    <scope>NUCLEOTIDE SEQUENCE</scope>
    <source>
        <strain evidence="1">Sampled in the wild</strain>
    </source>
</reference>
<dbReference type="EMBL" id="KZ309702">
    <property type="protein sequence ID" value="KAG8239555.1"/>
    <property type="molecule type" value="Genomic_DNA"/>
</dbReference>
<dbReference type="OrthoDB" id="8865791at2759"/>
<reference evidence="1" key="1">
    <citation type="submission" date="2013-04" db="EMBL/GenBank/DDBJ databases">
        <authorList>
            <person name="Qu J."/>
            <person name="Murali S.C."/>
            <person name="Bandaranaike D."/>
            <person name="Bellair M."/>
            <person name="Blankenburg K."/>
            <person name="Chao H."/>
            <person name="Dinh H."/>
            <person name="Doddapaneni H."/>
            <person name="Downs B."/>
            <person name="Dugan-Rocha S."/>
            <person name="Elkadiri S."/>
            <person name="Gnanaolivu R.D."/>
            <person name="Hernandez B."/>
            <person name="Javaid M."/>
            <person name="Jayaseelan J.C."/>
            <person name="Lee S."/>
            <person name="Li M."/>
            <person name="Ming W."/>
            <person name="Munidasa M."/>
            <person name="Muniz J."/>
            <person name="Nguyen L."/>
            <person name="Ongeri F."/>
            <person name="Osuji N."/>
            <person name="Pu L.-L."/>
            <person name="Puazo M."/>
            <person name="Qu C."/>
            <person name="Quiroz J."/>
            <person name="Raj R."/>
            <person name="Weissenberger G."/>
            <person name="Xin Y."/>
            <person name="Zou X."/>
            <person name="Han Y."/>
            <person name="Richards S."/>
            <person name="Worley K."/>
            <person name="Muzny D."/>
            <person name="Gibbs R."/>
        </authorList>
    </citation>
    <scope>NUCLEOTIDE SEQUENCE</scope>
    <source>
        <strain evidence="1">Sampled in the wild</strain>
    </source>
</reference>
<name>A0A8K0P833_LADFU</name>
<gene>
    <name evidence="1" type="ORF">J437_LFUL018906</name>
</gene>